<keyword evidence="7 8" id="KW-0998">Cell outer membrane</keyword>
<dbReference type="InterPro" id="IPR023996">
    <property type="entry name" value="TonB-dep_OMP_SusC/RagA"/>
</dbReference>
<dbReference type="Proteomes" id="UP001172083">
    <property type="component" value="Unassembled WGS sequence"/>
</dbReference>
<keyword evidence="2 8" id="KW-0813">Transport</keyword>
<evidence type="ECO:0000256" key="4">
    <source>
        <dbReference type="ARBA" id="ARBA00022692"/>
    </source>
</evidence>
<comment type="similarity">
    <text evidence="8">Belongs to the TonB-dependent receptor family.</text>
</comment>
<keyword evidence="5" id="KW-0732">Signal</keyword>
<evidence type="ECO:0000259" key="9">
    <source>
        <dbReference type="Pfam" id="PF07715"/>
    </source>
</evidence>
<dbReference type="Gene3D" id="2.170.130.10">
    <property type="entry name" value="TonB-dependent receptor, plug domain"/>
    <property type="match status" value="1"/>
</dbReference>
<keyword evidence="11" id="KW-1185">Reference proteome</keyword>
<dbReference type="SUPFAM" id="SSF49464">
    <property type="entry name" value="Carboxypeptidase regulatory domain-like"/>
    <property type="match status" value="1"/>
</dbReference>
<organism evidence="10 11">
    <name type="scientific">Agaribacillus aureus</name>
    <dbReference type="NCBI Taxonomy" id="3051825"/>
    <lineage>
        <taxon>Bacteria</taxon>
        <taxon>Pseudomonadati</taxon>
        <taxon>Bacteroidota</taxon>
        <taxon>Cytophagia</taxon>
        <taxon>Cytophagales</taxon>
        <taxon>Splendidivirgaceae</taxon>
        <taxon>Agaribacillus</taxon>
    </lineage>
</organism>
<dbReference type="InterPro" id="IPR037066">
    <property type="entry name" value="Plug_dom_sf"/>
</dbReference>
<dbReference type="Gene3D" id="2.40.170.20">
    <property type="entry name" value="TonB-dependent receptor, beta-barrel domain"/>
    <property type="match status" value="1"/>
</dbReference>
<comment type="caution">
    <text evidence="10">The sequence shown here is derived from an EMBL/GenBank/DDBJ whole genome shotgun (WGS) entry which is preliminary data.</text>
</comment>
<evidence type="ECO:0000313" key="11">
    <source>
        <dbReference type="Proteomes" id="UP001172083"/>
    </source>
</evidence>
<dbReference type="InterPro" id="IPR039426">
    <property type="entry name" value="TonB-dep_rcpt-like"/>
</dbReference>
<evidence type="ECO:0000256" key="2">
    <source>
        <dbReference type="ARBA" id="ARBA00022448"/>
    </source>
</evidence>
<dbReference type="PROSITE" id="PS52016">
    <property type="entry name" value="TONB_DEPENDENT_REC_3"/>
    <property type="match status" value="1"/>
</dbReference>
<keyword evidence="6 8" id="KW-0472">Membrane</keyword>
<comment type="subcellular location">
    <subcellularLocation>
        <location evidence="1 8">Cell outer membrane</location>
        <topology evidence="1 8">Multi-pass membrane protein</topology>
    </subcellularLocation>
</comment>
<dbReference type="Pfam" id="PF13715">
    <property type="entry name" value="CarbopepD_reg_2"/>
    <property type="match status" value="1"/>
</dbReference>
<protein>
    <submittedName>
        <fullName evidence="10">SusC/RagA family TonB-linked outer membrane protein</fullName>
    </submittedName>
</protein>
<name>A0ABT8LB47_9BACT</name>
<evidence type="ECO:0000256" key="1">
    <source>
        <dbReference type="ARBA" id="ARBA00004571"/>
    </source>
</evidence>
<evidence type="ECO:0000256" key="3">
    <source>
        <dbReference type="ARBA" id="ARBA00022452"/>
    </source>
</evidence>
<dbReference type="NCBIfam" id="TIGR04056">
    <property type="entry name" value="OMP_RagA_SusC"/>
    <property type="match status" value="1"/>
</dbReference>
<evidence type="ECO:0000256" key="6">
    <source>
        <dbReference type="ARBA" id="ARBA00023136"/>
    </source>
</evidence>
<dbReference type="PANTHER" id="PTHR30069">
    <property type="entry name" value="TONB-DEPENDENT OUTER MEMBRANE RECEPTOR"/>
    <property type="match status" value="1"/>
</dbReference>
<feature type="domain" description="TonB-dependent receptor plug" evidence="9">
    <location>
        <begin position="227"/>
        <end position="333"/>
    </location>
</feature>
<accession>A0ABT8LB47</accession>
<dbReference type="NCBIfam" id="TIGR04057">
    <property type="entry name" value="SusC_RagA_signa"/>
    <property type="match status" value="1"/>
</dbReference>
<proteinExistence type="inferred from homology"/>
<dbReference type="SUPFAM" id="SSF56935">
    <property type="entry name" value="Porins"/>
    <property type="match status" value="1"/>
</dbReference>
<dbReference type="Pfam" id="PF07715">
    <property type="entry name" value="Plug"/>
    <property type="match status" value="1"/>
</dbReference>
<dbReference type="InterPro" id="IPR012910">
    <property type="entry name" value="Plug_dom"/>
</dbReference>
<evidence type="ECO:0000313" key="10">
    <source>
        <dbReference type="EMBL" id="MDN5214999.1"/>
    </source>
</evidence>
<evidence type="ECO:0000256" key="7">
    <source>
        <dbReference type="ARBA" id="ARBA00023237"/>
    </source>
</evidence>
<keyword evidence="4 8" id="KW-0812">Transmembrane</keyword>
<dbReference type="InterPro" id="IPR008969">
    <property type="entry name" value="CarboxyPept-like_regulatory"/>
</dbReference>
<evidence type="ECO:0000256" key="8">
    <source>
        <dbReference type="PROSITE-ProRule" id="PRU01360"/>
    </source>
</evidence>
<dbReference type="EMBL" id="JAUJEB010000005">
    <property type="protein sequence ID" value="MDN5214999.1"/>
    <property type="molecule type" value="Genomic_DNA"/>
</dbReference>
<dbReference type="Gene3D" id="2.60.40.1120">
    <property type="entry name" value="Carboxypeptidase-like, regulatory domain"/>
    <property type="match status" value="1"/>
</dbReference>
<dbReference type="InterPro" id="IPR023997">
    <property type="entry name" value="TonB-dep_OMP_SusC/RagA_CS"/>
</dbReference>
<dbReference type="RefSeq" id="WP_346760337.1">
    <property type="nucleotide sequence ID" value="NZ_JAUJEB010000005.1"/>
</dbReference>
<dbReference type="InterPro" id="IPR036942">
    <property type="entry name" value="Beta-barrel_TonB_sf"/>
</dbReference>
<dbReference type="PANTHER" id="PTHR30069:SF29">
    <property type="entry name" value="HEMOGLOBIN AND HEMOGLOBIN-HAPTOGLOBIN-BINDING PROTEIN 1-RELATED"/>
    <property type="match status" value="1"/>
</dbReference>
<evidence type="ECO:0000256" key="5">
    <source>
        <dbReference type="ARBA" id="ARBA00022729"/>
    </source>
</evidence>
<keyword evidence="3 8" id="KW-1134">Transmembrane beta strand</keyword>
<gene>
    <name evidence="10" type="ORF">QQ020_23160</name>
</gene>
<sequence length="1119" mass="124169">MKPNLLKLIMDVSKRSLYILIVQIVSMQFVLANEILGQSLAKVEVSISTKNASLEEIISLIENQTDFVFVAEGPVVNSNTRIDLKLKKTNLKYVLEELSREFRYNFKRINNNIYVRKRGKDEHNLEERTEHQLWDRDISGKVTDENGNELPGVNVLVKDTNIGTITDLNGNYVLNVPDDATILVFSYVGYITEEVDIAGRSTVDFVLTPDIETLSEVVVIGYGTQKRKEVSGAVAQVDGKELTRAPISTLTNALSGRLPGLTIDQRSSEPGRESTAILVRGQGTIGNNAALIVIDGVANVDGLARLDPNDIESVTVLKDASAAIYGAQAANGVILVTTKRGESGKPSFNYSFNAGFNSPVSLVDVADGLEYATYINRVDFYNTDWDPGYIPLYSDADIENIRTGTTPTTEWHKSSYKDFFSQTSHNFSVRGGSEKVRYFLSARYFQQGTIFVGDNNGENKQYNIRSNTDFTFGKGLDIGLNIALRQQDVETSAARGPGILVNGVKSSPLIEKFVNGDTRYPATGRSFQNPVAMLRAGGYLRNERRNQSAMLKFNYEIPKINGLAIGGFFSVGMDTDMAKNFLKPWLYYVENASDPNGIPEASTSGISQLDQRHDRTRILTSNFRTTYKKTIGEKHNLDALLQVEKQEIRTDWFSAGNDNFLSTASDFLGSGSDAREDSYVNGAASELARIGYSGRLNYNYEGKYIAQFLFRYDGSERFAKGQRFGFFPGASLAWVISDEDFLNNSELVSNLKLRASWGQLGNDRIGAFNYLSRFRLGNSTVVDGATVPGIVETGSANPDVTWETTETINIGLEAAFFDNKLNLELDVFDMQTTGILTSPQLTLPQYTGITPPQQNIGRHQNRGFEVAASYRQQKGELSFSIGGNASYTRNKVKFFDEPPFDEAYQSQTGKAWGSPLQYRAIGVFRTQDELDNLPTRPGDRLGKVMIQDTNGDGEITLADRVRTKPGNHDFYYGITTQVTFRNFDLNMLWQGATGGLKTFQSFFSAGNNGLAIVAEESWGPDNFNGTWPTAPRDAHDTDFFRLKADYIRLKTLEIGYTLPENVVSTIGLNNVRVYASAYNLLTFSKILSKYGFTDPEQLNAEAQDFPTLKTINLGVNVSF</sequence>
<reference evidence="10" key="1">
    <citation type="submission" date="2023-06" db="EMBL/GenBank/DDBJ databases">
        <title>Genomic of Agaribacillus aureum.</title>
        <authorList>
            <person name="Wang G."/>
        </authorList>
    </citation>
    <scope>NUCLEOTIDE SEQUENCE</scope>
    <source>
        <strain evidence="10">BMA12</strain>
    </source>
</reference>